<feature type="chain" id="PRO_5019575022" evidence="4">
    <location>
        <begin position="23"/>
        <end position="296"/>
    </location>
</feature>
<dbReference type="Pfam" id="PF00497">
    <property type="entry name" value="SBP_bac_3"/>
    <property type="match status" value="1"/>
</dbReference>
<organism evidence="6 7">
    <name type="scientific">Alicycliphilus denitrificans</name>
    <dbReference type="NCBI Taxonomy" id="179636"/>
    <lineage>
        <taxon>Bacteria</taxon>
        <taxon>Pseudomonadati</taxon>
        <taxon>Pseudomonadota</taxon>
        <taxon>Betaproteobacteria</taxon>
        <taxon>Burkholderiales</taxon>
        <taxon>Comamonadaceae</taxon>
        <taxon>Alicycliphilus</taxon>
    </lineage>
</organism>
<dbReference type="InterPro" id="IPR051455">
    <property type="entry name" value="Bact_solute-bind_prot3"/>
</dbReference>
<evidence type="ECO:0000313" key="6">
    <source>
        <dbReference type="EMBL" id="RKJ96228.1"/>
    </source>
</evidence>
<name>A0A420KAJ6_9BURK</name>
<dbReference type="Proteomes" id="UP000216225">
    <property type="component" value="Unassembled WGS sequence"/>
</dbReference>
<evidence type="ECO:0000256" key="3">
    <source>
        <dbReference type="ARBA" id="ARBA00022729"/>
    </source>
</evidence>
<evidence type="ECO:0000313" key="7">
    <source>
        <dbReference type="Proteomes" id="UP000216225"/>
    </source>
</evidence>
<comment type="similarity">
    <text evidence="1">Belongs to the bacterial solute-binding protein 3 family.</text>
</comment>
<dbReference type="Gene3D" id="3.40.190.10">
    <property type="entry name" value="Periplasmic binding protein-like II"/>
    <property type="match status" value="2"/>
</dbReference>
<feature type="signal peptide" evidence="4">
    <location>
        <begin position="1"/>
        <end position="22"/>
    </location>
</feature>
<dbReference type="PANTHER" id="PTHR30085:SF2">
    <property type="entry name" value="GLUTAMATE_ASPARTATE IMPORT SOLUTE-BINDING PROTEIN"/>
    <property type="match status" value="1"/>
</dbReference>
<dbReference type="CDD" id="cd13688">
    <property type="entry name" value="PBP2_GltI_DEBP"/>
    <property type="match status" value="1"/>
</dbReference>
<dbReference type="InterPro" id="IPR001638">
    <property type="entry name" value="Solute-binding_3/MltF_N"/>
</dbReference>
<comment type="caution">
    <text evidence="6">The sequence shown here is derived from an EMBL/GenBank/DDBJ whole genome shotgun (WGS) entry which is preliminary data.</text>
</comment>
<dbReference type="PANTHER" id="PTHR30085">
    <property type="entry name" value="AMINO ACID ABC TRANSPORTER PERMEASE"/>
    <property type="match status" value="1"/>
</dbReference>
<dbReference type="RefSeq" id="WP_094437812.1">
    <property type="nucleotide sequence ID" value="NZ_AP024172.1"/>
</dbReference>
<dbReference type="AlphaFoldDB" id="A0A420KAJ6"/>
<accession>A0A420KAJ6</accession>
<dbReference type="GO" id="GO:0030288">
    <property type="term" value="C:outer membrane-bounded periplasmic space"/>
    <property type="evidence" value="ECO:0007669"/>
    <property type="project" value="TreeGrafter"/>
</dbReference>
<keyword evidence="2" id="KW-0813">Transport</keyword>
<evidence type="ECO:0000259" key="5">
    <source>
        <dbReference type="SMART" id="SM00062"/>
    </source>
</evidence>
<evidence type="ECO:0000256" key="2">
    <source>
        <dbReference type="ARBA" id="ARBA00022448"/>
    </source>
</evidence>
<dbReference type="SUPFAM" id="SSF53850">
    <property type="entry name" value="Periplasmic binding protein-like II"/>
    <property type="match status" value="1"/>
</dbReference>
<keyword evidence="3 4" id="KW-0732">Signal</keyword>
<sequence>MQPSHIAWGAALAALLHLPTMAQPQGTLEKVKASGVIVLGVREASAPLSYLLGSNQYVGYHVELCERIAKSLFPQAQVRYQAVTSQNRMPLVQNGTVDLECGSTSNTASRKEQVDFANTTYITEARYAVKKSAGIESTEQLAGRTIVTTTGTTLVPRLRKLERDGLKFNLIMAKDHAESMLMVAQGRADAFAMDDNTLAGNIAMLKNPQDFRIVGTPLGREPIALMLRRNDAAFKQAVDAEISRLIQSGELRAMYDKWFMSPIAPANVNLNLPFPPSLETAFAQPNSDPAEAYAMP</sequence>
<dbReference type="GO" id="GO:0006865">
    <property type="term" value="P:amino acid transport"/>
    <property type="evidence" value="ECO:0007669"/>
    <property type="project" value="TreeGrafter"/>
</dbReference>
<evidence type="ECO:0000256" key="1">
    <source>
        <dbReference type="ARBA" id="ARBA00010333"/>
    </source>
</evidence>
<dbReference type="EMBL" id="NKDB02000002">
    <property type="protein sequence ID" value="RKJ96228.1"/>
    <property type="molecule type" value="Genomic_DNA"/>
</dbReference>
<dbReference type="GO" id="GO:0005576">
    <property type="term" value="C:extracellular region"/>
    <property type="evidence" value="ECO:0007669"/>
    <property type="project" value="TreeGrafter"/>
</dbReference>
<feature type="domain" description="Solute-binding protein family 3/N-terminal" evidence="5">
    <location>
        <begin position="36"/>
        <end position="262"/>
    </location>
</feature>
<dbReference type="SMART" id="SM00062">
    <property type="entry name" value="PBPb"/>
    <property type="match status" value="1"/>
</dbReference>
<evidence type="ECO:0000256" key="4">
    <source>
        <dbReference type="SAM" id="SignalP"/>
    </source>
</evidence>
<proteinExistence type="inferred from homology"/>
<gene>
    <name evidence="6" type="ORF">CE154_009265</name>
</gene>
<reference evidence="6 7" key="1">
    <citation type="submission" date="2018-09" db="EMBL/GenBank/DDBJ databases">
        <title>Genome comparison of Alicycliphilus sp. BQ1, a polyurethanolytic bacterium, with its closest phylogenetic relatives Alicycliphilus denitrificans BC and K601, unable to attack polyurethane.</title>
        <authorList>
            <person name="Loza-Tavera H."/>
            <person name="Lozano L."/>
            <person name="Cevallos M."/>
            <person name="Maya-Lucas O."/>
            <person name="Garcia-Mena J."/>
            <person name="Hernandez J."/>
        </authorList>
    </citation>
    <scope>NUCLEOTIDE SEQUENCE [LARGE SCALE GENOMIC DNA]</scope>
    <source>
        <strain evidence="6 7">BQ1</strain>
    </source>
</reference>
<protein>
    <submittedName>
        <fullName evidence="6">Amino acid ABC transporter substrate-binding protein</fullName>
    </submittedName>
</protein>